<dbReference type="Proteomes" id="UP001218188">
    <property type="component" value="Unassembled WGS sequence"/>
</dbReference>
<keyword evidence="3" id="KW-1185">Reference proteome</keyword>
<evidence type="ECO:0000313" key="2">
    <source>
        <dbReference type="EMBL" id="KAJ7028148.1"/>
    </source>
</evidence>
<feature type="compositionally biased region" description="Basic residues" evidence="1">
    <location>
        <begin position="296"/>
        <end position="309"/>
    </location>
</feature>
<organism evidence="2 3">
    <name type="scientific">Mycena alexandri</name>
    <dbReference type="NCBI Taxonomy" id="1745969"/>
    <lineage>
        <taxon>Eukaryota</taxon>
        <taxon>Fungi</taxon>
        <taxon>Dikarya</taxon>
        <taxon>Basidiomycota</taxon>
        <taxon>Agaricomycotina</taxon>
        <taxon>Agaricomycetes</taxon>
        <taxon>Agaricomycetidae</taxon>
        <taxon>Agaricales</taxon>
        <taxon>Marasmiineae</taxon>
        <taxon>Mycenaceae</taxon>
        <taxon>Mycena</taxon>
    </lineage>
</organism>
<reference evidence="2" key="1">
    <citation type="submission" date="2023-03" db="EMBL/GenBank/DDBJ databases">
        <title>Massive genome expansion in bonnet fungi (Mycena s.s.) driven by repeated elements and novel gene families across ecological guilds.</title>
        <authorList>
            <consortium name="Lawrence Berkeley National Laboratory"/>
            <person name="Harder C.B."/>
            <person name="Miyauchi S."/>
            <person name="Viragh M."/>
            <person name="Kuo A."/>
            <person name="Thoen E."/>
            <person name="Andreopoulos B."/>
            <person name="Lu D."/>
            <person name="Skrede I."/>
            <person name="Drula E."/>
            <person name="Henrissat B."/>
            <person name="Morin E."/>
            <person name="Kohler A."/>
            <person name="Barry K."/>
            <person name="LaButti K."/>
            <person name="Morin E."/>
            <person name="Salamov A."/>
            <person name="Lipzen A."/>
            <person name="Mereny Z."/>
            <person name="Hegedus B."/>
            <person name="Baldrian P."/>
            <person name="Stursova M."/>
            <person name="Weitz H."/>
            <person name="Taylor A."/>
            <person name="Grigoriev I.V."/>
            <person name="Nagy L.G."/>
            <person name="Martin F."/>
            <person name="Kauserud H."/>
        </authorList>
    </citation>
    <scope>NUCLEOTIDE SEQUENCE</scope>
    <source>
        <strain evidence="2">CBHHK200</strain>
    </source>
</reference>
<sequence>MWYLILSFPHLIHRAGLILGHLGDGFNLEFTLVLVAFIFNEVLYVVAHCSFFWYLASTSTLLESRIQTFLKFKLQPTELGCKYLHISLRPALQWLGFNYCIYWYSAPQLNPIEYSNLSTPNATFKLPSQLQRRLDSLPNCLKIQVPGPNFVALESNPFPGSFKYSVRVLQALQVPRVQQSGIAVCAARVWVPRTDESARSRSRVTRAALGNPARGDSTHTAAASARTPSESKNGDYPASASEPAPTLARSTEYARASSARAPDPQLASSCAGMERTRTRTASAASASERRRTGVVFRRHGKATGKRGCAHIRAPQPKTSGKGIEWGLESGGVGQMEKEGAHLGMRFELVYVAPGIAGGGGAELSHLTLPTWVAIKQPLDKAEAR</sequence>
<gene>
    <name evidence="2" type="ORF">C8F04DRAFT_1188832</name>
</gene>
<evidence type="ECO:0000256" key="1">
    <source>
        <dbReference type="SAM" id="MobiDB-lite"/>
    </source>
</evidence>
<dbReference type="EMBL" id="JARJCM010000115">
    <property type="protein sequence ID" value="KAJ7028148.1"/>
    <property type="molecule type" value="Genomic_DNA"/>
</dbReference>
<comment type="caution">
    <text evidence="2">The sequence shown here is derived from an EMBL/GenBank/DDBJ whole genome shotgun (WGS) entry which is preliminary data.</text>
</comment>
<feature type="region of interest" description="Disordered" evidence="1">
    <location>
        <begin position="196"/>
        <end position="323"/>
    </location>
</feature>
<dbReference type="AlphaFoldDB" id="A0AAD6WUU5"/>
<proteinExistence type="predicted"/>
<evidence type="ECO:0000313" key="3">
    <source>
        <dbReference type="Proteomes" id="UP001218188"/>
    </source>
</evidence>
<protein>
    <submittedName>
        <fullName evidence="2">Uncharacterized protein</fullName>
    </submittedName>
</protein>
<accession>A0AAD6WUU5</accession>
<feature type="compositionally biased region" description="Polar residues" evidence="1">
    <location>
        <begin position="218"/>
        <end position="231"/>
    </location>
</feature>
<name>A0AAD6WUU5_9AGAR</name>